<feature type="transmembrane region" description="Helical" evidence="10">
    <location>
        <begin position="276"/>
        <end position="294"/>
    </location>
</feature>
<evidence type="ECO:0000256" key="5">
    <source>
        <dbReference type="ARBA" id="ARBA00023040"/>
    </source>
</evidence>
<dbReference type="Gene3D" id="1.20.1070.10">
    <property type="entry name" value="Rhodopsin 7-helix transmembrane proteins"/>
    <property type="match status" value="1"/>
</dbReference>
<proteinExistence type="inferred from homology"/>
<dbReference type="Proteomes" id="UP000036681">
    <property type="component" value="Unplaced"/>
</dbReference>
<protein>
    <submittedName>
        <fullName evidence="13">G-protein coupled receptors family 1 profile domain-containing protein</fullName>
    </submittedName>
</protein>
<feature type="transmembrane region" description="Helical" evidence="10">
    <location>
        <begin position="55"/>
        <end position="80"/>
    </location>
</feature>
<dbReference type="WBParaSite" id="ALUE_0000426101-mRNA-1">
    <property type="protein sequence ID" value="ALUE_0000426101-mRNA-1"/>
    <property type="gene ID" value="ALUE_0000426101"/>
</dbReference>
<evidence type="ECO:0000256" key="6">
    <source>
        <dbReference type="ARBA" id="ARBA00023136"/>
    </source>
</evidence>
<keyword evidence="6 10" id="KW-0472">Membrane</keyword>
<dbReference type="GO" id="GO:0005886">
    <property type="term" value="C:plasma membrane"/>
    <property type="evidence" value="ECO:0007669"/>
    <property type="project" value="UniProtKB-SubCell"/>
</dbReference>
<evidence type="ECO:0000256" key="2">
    <source>
        <dbReference type="ARBA" id="ARBA00022475"/>
    </source>
</evidence>
<evidence type="ECO:0000256" key="1">
    <source>
        <dbReference type="ARBA" id="ARBA00004651"/>
    </source>
</evidence>
<evidence type="ECO:0000313" key="13">
    <source>
        <dbReference type="WBParaSite" id="ALUE_0000426101-mRNA-1"/>
    </source>
</evidence>
<dbReference type="Pfam" id="PF00001">
    <property type="entry name" value="7tm_1"/>
    <property type="match status" value="1"/>
</dbReference>
<dbReference type="GO" id="GO:0004995">
    <property type="term" value="F:tachykinin receptor activity"/>
    <property type="evidence" value="ECO:0007669"/>
    <property type="project" value="InterPro"/>
</dbReference>
<dbReference type="SUPFAM" id="SSF81321">
    <property type="entry name" value="Family A G protein-coupled receptor-like"/>
    <property type="match status" value="1"/>
</dbReference>
<feature type="transmembrane region" description="Helical" evidence="10">
    <location>
        <begin position="169"/>
        <end position="189"/>
    </location>
</feature>
<dbReference type="PRINTS" id="PR00237">
    <property type="entry name" value="GPCRRHODOPSN"/>
</dbReference>
<evidence type="ECO:0000256" key="8">
    <source>
        <dbReference type="ARBA" id="ARBA00023224"/>
    </source>
</evidence>
<evidence type="ECO:0000256" key="9">
    <source>
        <dbReference type="RuleBase" id="RU000688"/>
    </source>
</evidence>
<dbReference type="PANTHER" id="PTHR46925:SF2">
    <property type="entry name" value="G-PROTEIN COUPLED RECEPTOR TKR-1-RELATED"/>
    <property type="match status" value="1"/>
</dbReference>
<organism evidence="12 13">
    <name type="scientific">Ascaris lumbricoides</name>
    <name type="common">Giant roundworm</name>
    <dbReference type="NCBI Taxonomy" id="6252"/>
    <lineage>
        <taxon>Eukaryota</taxon>
        <taxon>Metazoa</taxon>
        <taxon>Ecdysozoa</taxon>
        <taxon>Nematoda</taxon>
        <taxon>Chromadorea</taxon>
        <taxon>Rhabditida</taxon>
        <taxon>Spirurina</taxon>
        <taxon>Ascaridomorpha</taxon>
        <taxon>Ascaridoidea</taxon>
        <taxon>Ascarididae</taxon>
        <taxon>Ascaris</taxon>
    </lineage>
</organism>
<feature type="transmembrane region" description="Helical" evidence="10">
    <location>
        <begin position="130"/>
        <end position="149"/>
    </location>
</feature>
<evidence type="ECO:0000256" key="3">
    <source>
        <dbReference type="ARBA" id="ARBA00022692"/>
    </source>
</evidence>
<evidence type="ECO:0000313" key="12">
    <source>
        <dbReference type="Proteomes" id="UP000036681"/>
    </source>
</evidence>
<feature type="transmembrane region" description="Helical" evidence="10">
    <location>
        <begin position="225"/>
        <end position="243"/>
    </location>
</feature>
<feature type="domain" description="G-protein coupled receptors family 1 profile" evidence="11">
    <location>
        <begin position="71"/>
        <end position="330"/>
    </location>
</feature>
<keyword evidence="2" id="KW-1003">Cell membrane</keyword>
<feature type="transmembrane region" description="Helical" evidence="10">
    <location>
        <begin position="92"/>
        <end position="118"/>
    </location>
</feature>
<dbReference type="InterPro" id="IPR017452">
    <property type="entry name" value="GPCR_Rhodpsn_7TM"/>
</dbReference>
<dbReference type="PROSITE" id="PS50262">
    <property type="entry name" value="G_PROTEIN_RECEP_F1_2"/>
    <property type="match status" value="1"/>
</dbReference>
<reference evidence="13" key="1">
    <citation type="submission" date="2023-03" db="UniProtKB">
        <authorList>
            <consortium name="WormBaseParasite"/>
        </authorList>
    </citation>
    <scope>IDENTIFICATION</scope>
</reference>
<name>A0A9J2P3F9_ASCLU</name>
<keyword evidence="5 9" id="KW-0297">G-protein coupled receptor</keyword>
<dbReference type="InterPro" id="IPR001681">
    <property type="entry name" value="Neurokn_rcpt"/>
</dbReference>
<dbReference type="PROSITE" id="PS00237">
    <property type="entry name" value="G_PROTEIN_RECEP_F1_1"/>
    <property type="match status" value="1"/>
</dbReference>
<keyword evidence="12" id="KW-1185">Reference proteome</keyword>
<feature type="transmembrane region" description="Helical" evidence="10">
    <location>
        <begin position="314"/>
        <end position="333"/>
    </location>
</feature>
<evidence type="ECO:0000259" key="11">
    <source>
        <dbReference type="PROSITE" id="PS50262"/>
    </source>
</evidence>
<keyword evidence="3 9" id="KW-0812">Transmembrane</keyword>
<dbReference type="InterPro" id="IPR000276">
    <property type="entry name" value="GPCR_Rhodpsn"/>
</dbReference>
<accession>A0A9J2P3F9</accession>
<comment type="similarity">
    <text evidence="9">Belongs to the G-protein coupled receptor 1 family.</text>
</comment>
<evidence type="ECO:0000256" key="4">
    <source>
        <dbReference type="ARBA" id="ARBA00022989"/>
    </source>
</evidence>
<comment type="subcellular location">
    <subcellularLocation>
        <location evidence="1">Cell membrane</location>
        <topology evidence="1">Multi-pass membrane protein</topology>
    </subcellularLocation>
</comment>
<keyword evidence="4 10" id="KW-1133">Transmembrane helix</keyword>
<dbReference type="PANTHER" id="PTHR46925">
    <property type="entry name" value="G-PROTEIN COUPLED RECEPTOR TKR-1-RELATED"/>
    <property type="match status" value="1"/>
</dbReference>
<keyword evidence="7 9" id="KW-0675">Receptor</keyword>
<evidence type="ECO:0000256" key="10">
    <source>
        <dbReference type="SAM" id="Phobius"/>
    </source>
</evidence>
<evidence type="ECO:0000256" key="7">
    <source>
        <dbReference type="ARBA" id="ARBA00023170"/>
    </source>
</evidence>
<keyword evidence="8 9" id="KW-0807">Transducer</keyword>
<dbReference type="AlphaFoldDB" id="A0A9J2P3F9"/>
<sequence>MVGNFTLRAIEKQYNNETVLTMIADYACSNMKTATPLPDLHCQEFPVKHSIPTQIVVATAFSILILTAVIGNCVVMWIIATHKVMHRGFNYFLFNIAFADFLIALLNVGTTWTFNFYYDWWYGDFCAVNLFFGVAPTCVSVFTMMAVSWDRCHAVVNPLRKRPLSNHRIVWIIAAIWISAVGVALPVAICSRTEKHFFFSDQRHIISVQWLCISDFAYKVVYDNLLLIIQYILPLIFLSVTYGRIAYAFRNQTDDFQQHSTKYTDHLHAKRKAVKMLALVVGIFMVCWLPYQLYHAVLERLITDFEFASYSYMVFYWLAMSASAYNPFIYCYANARRSDPFQVDYSDRVSSASSIITAYGVSQIRCNKNSSISEIARLRGLESVKKATLNQSLGNGLTSARYCDCTPSMTCEMNAELVDKVA</sequence>